<reference evidence="1 2" key="1">
    <citation type="submission" date="2018-05" db="EMBL/GenBank/DDBJ databases">
        <title>Complete Genome Sequence of Methylobacterium sp. 17Sr1-43.</title>
        <authorList>
            <person name="Srinivasan S."/>
        </authorList>
    </citation>
    <scope>NUCLEOTIDE SEQUENCE [LARGE SCALE GENOMIC DNA]</scope>
    <source>
        <strain evidence="1 2">17Sr1-43</strain>
    </source>
</reference>
<gene>
    <name evidence="1" type="ORF">DK427_13020</name>
</gene>
<dbReference type="OrthoDB" id="7999156at2"/>
<dbReference type="EMBL" id="CP029551">
    <property type="protein sequence ID" value="AWN36537.1"/>
    <property type="molecule type" value="Genomic_DNA"/>
</dbReference>
<dbReference type="KEGG" id="meti:DK427_13020"/>
<keyword evidence="2" id="KW-1185">Reference proteome</keyword>
<name>A0A2U8VS59_9HYPH</name>
<evidence type="ECO:0000313" key="1">
    <source>
        <dbReference type="EMBL" id="AWN36537.1"/>
    </source>
</evidence>
<dbReference type="Proteomes" id="UP000246058">
    <property type="component" value="Chromosome"/>
</dbReference>
<protein>
    <submittedName>
        <fullName evidence="1">Uncharacterized protein</fullName>
    </submittedName>
</protein>
<dbReference type="AlphaFoldDB" id="A0A2U8VS59"/>
<accession>A0A2U8VS59</accession>
<proteinExistence type="predicted"/>
<organism evidence="1 2">
    <name type="scientific">Methylobacterium radiodurans</name>
    <dbReference type="NCBI Taxonomy" id="2202828"/>
    <lineage>
        <taxon>Bacteria</taxon>
        <taxon>Pseudomonadati</taxon>
        <taxon>Pseudomonadota</taxon>
        <taxon>Alphaproteobacteria</taxon>
        <taxon>Hyphomicrobiales</taxon>
        <taxon>Methylobacteriaceae</taxon>
        <taxon>Methylobacterium</taxon>
    </lineage>
</organism>
<evidence type="ECO:0000313" key="2">
    <source>
        <dbReference type="Proteomes" id="UP000246058"/>
    </source>
</evidence>
<sequence length="73" mass="8002">MHGQPFETPSSKAERIASAYARAAGGDTWAALVQAVADALTDLAEAERRYLRRDWLISRGYVRGAPLEPSERA</sequence>
<dbReference type="RefSeq" id="WP_109951638.1">
    <property type="nucleotide sequence ID" value="NZ_CP029551.1"/>
</dbReference>